<evidence type="ECO:0000313" key="1">
    <source>
        <dbReference type="EMBL" id="KOX77268.1"/>
    </source>
</evidence>
<protein>
    <submittedName>
        <fullName evidence="1">Uncharacterized protein</fullName>
    </submittedName>
</protein>
<proteinExistence type="predicted"/>
<reference evidence="1 2" key="1">
    <citation type="submission" date="2015-07" db="EMBL/GenBank/DDBJ databases">
        <title>The genome of Melipona quadrifasciata.</title>
        <authorList>
            <person name="Pan H."/>
            <person name="Kapheim K."/>
        </authorList>
    </citation>
    <scope>NUCLEOTIDE SEQUENCE [LARGE SCALE GENOMIC DNA]</scope>
    <source>
        <strain evidence="1">0111107301</strain>
        <tissue evidence="1">Whole body</tissue>
    </source>
</reference>
<name>A0A0N0BI70_9HYME</name>
<evidence type="ECO:0000313" key="2">
    <source>
        <dbReference type="Proteomes" id="UP000053105"/>
    </source>
</evidence>
<gene>
    <name evidence="1" type="ORF">WN51_10874</name>
</gene>
<dbReference type="AlphaFoldDB" id="A0A0N0BI70"/>
<sequence length="85" mass="9585">MSYFPYVGGRGHLVTPPFLAKPLSYSPANVRLPPPSPPPPLVPSYPLWKTWFPIPFAPPSASTILTYPLQTKERHYHHSVNFFPS</sequence>
<dbReference type="EMBL" id="KQ435733">
    <property type="protein sequence ID" value="KOX77268.1"/>
    <property type="molecule type" value="Genomic_DNA"/>
</dbReference>
<dbReference type="Proteomes" id="UP000053105">
    <property type="component" value="Unassembled WGS sequence"/>
</dbReference>
<accession>A0A0N0BI70</accession>
<keyword evidence="2" id="KW-1185">Reference proteome</keyword>
<organism evidence="1 2">
    <name type="scientific">Melipona quadrifasciata</name>
    <dbReference type="NCBI Taxonomy" id="166423"/>
    <lineage>
        <taxon>Eukaryota</taxon>
        <taxon>Metazoa</taxon>
        <taxon>Ecdysozoa</taxon>
        <taxon>Arthropoda</taxon>
        <taxon>Hexapoda</taxon>
        <taxon>Insecta</taxon>
        <taxon>Pterygota</taxon>
        <taxon>Neoptera</taxon>
        <taxon>Endopterygota</taxon>
        <taxon>Hymenoptera</taxon>
        <taxon>Apocrita</taxon>
        <taxon>Aculeata</taxon>
        <taxon>Apoidea</taxon>
        <taxon>Anthophila</taxon>
        <taxon>Apidae</taxon>
        <taxon>Melipona</taxon>
    </lineage>
</organism>